<keyword evidence="2" id="KW-1185">Reference proteome</keyword>
<evidence type="ECO:0000313" key="1">
    <source>
        <dbReference type="EMBL" id="OBZ90687.1"/>
    </source>
</evidence>
<name>A0A1C7NNM3_9FUNG</name>
<accession>A0A1C7NNM3</accession>
<dbReference type="AlphaFoldDB" id="A0A1C7NNM3"/>
<comment type="caution">
    <text evidence="1">The sequence shown here is derived from an EMBL/GenBank/DDBJ whole genome shotgun (WGS) entry which is preliminary data.</text>
</comment>
<sequence length="60" mass="6762">MLLISLVYKKGKERQVKDKKEVDDIGSKLFGDVNEEINWPTMLDLVESASEAEEAECCSV</sequence>
<proteinExistence type="predicted"/>
<dbReference type="EMBL" id="LUGH01000038">
    <property type="protein sequence ID" value="OBZ90687.1"/>
    <property type="molecule type" value="Genomic_DNA"/>
</dbReference>
<evidence type="ECO:0000313" key="2">
    <source>
        <dbReference type="Proteomes" id="UP000093000"/>
    </source>
</evidence>
<organism evidence="1 2">
    <name type="scientific">Choanephora cucurbitarum</name>
    <dbReference type="NCBI Taxonomy" id="101091"/>
    <lineage>
        <taxon>Eukaryota</taxon>
        <taxon>Fungi</taxon>
        <taxon>Fungi incertae sedis</taxon>
        <taxon>Mucoromycota</taxon>
        <taxon>Mucoromycotina</taxon>
        <taxon>Mucoromycetes</taxon>
        <taxon>Mucorales</taxon>
        <taxon>Mucorineae</taxon>
        <taxon>Choanephoraceae</taxon>
        <taxon>Choanephoroideae</taxon>
        <taxon>Choanephora</taxon>
    </lineage>
</organism>
<gene>
    <name evidence="1" type="ORF">A0J61_01278</name>
</gene>
<dbReference type="Proteomes" id="UP000093000">
    <property type="component" value="Unassembled WGS sequence"/>
</dbReference>
<protein>
    <submittedName>
        <fullName evidence="1">Uncharacterized protein</fullName>
    </submittedName>
</protein>
<dbReference type="InParanoid" id="A0A1C7NNM3"/>
<reference evidence="1 2" key="1">
    <citation type="submission" date="2016-03" db="EMBL/GenBank/DDBJ databases">
        <title>Choanephora cucurbitarum.</title>
        <authorList>
            <person name="Min B."/>
            <person name="Park H."/>
            <person name="Park J.-H."/>
            <person name="Shin H.-D."/>
            <person name="Choi I.-G."/>
        </authorList>
    </citation>
    <scope>NUCLEOTIDE SEQUENCE [LARGE SCALE GENOMIC DNA]</scope>
    <source>
        <strain evidence="1 2">KUS-F28377</strain>
    </source>
</reference>